<keyword evidence="2" id="KW-1185">Reference proteome</keyword>
<proteinExistence type="predicted"/>
<dbReference type="InterPro" id="IPR016776">
    <property type="entry name" value="ApeP-like_dehydratase"/>
</dbReference>
<accession>A0ABN0UEB7</accession>
<comment type="caution">
    <text evidence="1">The sequence shown here is derived from an EMBL/GenBank/DDBJ whole genome shotgun (WGS) entry which is preliminary data.</text>
</comment>
<name>A0ABN0UEB7_9GAMM</name>
<dbReference type="EMBL" id="BAAAFO010000002">
    <property type="protein sequence ID" value="GAA0247515.1"/>
    <property type="molecule type" value="Genomic_DNA"/>
</dbReference>
<dbReference type="SUPFAM" id="SSF54637">
    <property type="entry name" value="Thioesterase/thiol ester dehydrase-isomerase"/>
    <property type="match status" value="1"/>
</dbReference>
<dbReference type="Pfam" id="PF22817">
    <property type="entry name" value="ApeP-like"/>
    <property type="match status" value="1"/>
</dbReference>
<gene>
    <name evidence="1" type="ORF">GCM10009126_11300</name>
</gene>
<evidence type="ECO:0000313" key="2">
    <source>
        <dbReference type="Proteomes" id="UP001500657"/>
    </source>
</evidence>
<protein>
    <submittedName>
        <fullName evidence="1">Phosphotransferase</fullName>
    </submittedName>
</protein>
<sequence>MCLLDAVLAWDAKTIHATSAGHARADNPLRGEHGLHAVHLAEYGAQAMAVHGALLARADGVEEVRAGRLVSLRDVQLCEEYVDQLDGRLDVHAQCLYSDDSGAQYAFRVEHRGRLLAAGRAAVIYAAG</sequence>
<evidence type="ECO:0000313" key="1">
    <source>
        <dbReference type="EMBL" id="GAA0247515.1"/>
    </source>
</evidence>
<reference evidence="1 2" key="1">
    <citation type="journal article" date="2019" name="Int. J. Syst. Evol. Microbiol.">
        <title>The Global Catalogue of Microorganisms (GCM) 10K type strain sequencing project: providing services to taxonomists for standard genome sequencing and annotation.</title>
        <authorList>
            <consortium name="The Broad Institute Genomics Platform"/>
            <consortium name="The Broad Institute Genome Sequencing Center for Infectious Disease"/>
            <person name="Wu L."/>
            <person name="Ma J."/>
        </authorList>
    </citation>
    <scope>NUCLEOTIDE SEQUENCE [LARGE SCALE GENOMIC DNA]</scope>
    <source>
        <strain evidence="1 2">JCM 16242</strain>
    </source>
</reference>
<dbReference type="InterPro" id="IPR029069">
    <property type="entry name" value="HotDog_dom_sf"/>
</dbReference>
<dbReference type="Proteomes" id="UP001500657">
    <property type="component" value="Unassembled WGS sequence"/>
</dbReference>
<organism evidence="1 2">
    <name type="scientific">Rhodanobacter caeni</name>
    <dbReference type="NCBI Taxonomy" id="657654"/>
    <lineage>
        <taxon>Bacteria</taxon>
        <taxon>Pseudomonadati</taxon>
        <taxon>Pseudomonadota</taxon>
        <taxon>Gammaproteobacteria</taxon>
        <taxon>Lysobacterales</taxon>
        <taxon>Rhodanobacteraceae</taxon>
        <taxon>Rhodanobacter</taxon>
    </lineage>
</organism>